<dbReference type="CDD" id="cd05251">
    <property type="entry name" value="NmrA_like_SDR_a"/>
    <property type="match status" value="1"/>
</dbReference>
<keyword evidence="2" id="KW-0521">NADP</keyword>
<evidence type="ECO:0000313" key="4">
    <source>
        <dbReference type="EMBL" id="PON28107.1"/>
    </source>
</evidence>
<dbReference type="InterPro" id="IPR008030">
    <property type="entry name" value="NmrA-like"/>
</dbReference>
<protein>
    <recommendedName>
        <fullName evidence="3">NmrA-like domain-containing protein</fullName>
    </recommendedName>
</protein>
<name>A0A2P4ZUY3_9HYPO</name>
<evidence type="ECO:0000256" key="1">
    <source>
        <dbReference type="ARBA" id="ARBA00006328"/>
    </source>
</evidence>
<dbReference type="Gene3D" id="3.90.25.10">
    <property type="entry name" value="UDP-galactose 4-epimerase, domain 1"/>
    <property type="match status" value="1"/>
</dbReference>
<dbReference type="Pfam" id="PF05368">
    <property type="entry name" value="NmrA"/>
    <property type="match status" value="1"/>
</dbReference>
<dbReference type="Proteomes" id="UP000054821">
    <property type="component" value="Unassembled WGS sequence"/>
</dbReference>
<dbReference type="GO" id="GO:0005634">
    <property type="term" value="C:nucleus"/>
    <property type="evidence" value="ECO:0007669"/>
    <property type="project" value="TreeGrafter"/>
</dbReference>
<dbReference type="RefSeq" id="XP_018662736.1">
    <property type="nucleotide sequence ID" value="XM_018803998.1"/>
</dbReference>
<dbReference type="PANTHER" id="PTHR42748">
    <property type="entry name" value="NITROGEN METABOLITE REPRESSION PROTEIN NMRA FAMILY MEMBER"/>
    <property type="match status" value="1"/>
</dbReference>
<dbReference type="EMBL" id="JPDN02000008">
    <property type="protein sequence ID" value="PON28107.1"/>
    <property type="molecule type" value="Genomic_DNA"/>
</dbReference>
<feature type="domain" description="NmrA-like" evidence="3">
    <location>
        <begin position="4"/>
        <end position="321"/>
    </location>
</feature>
<dbReference type="InterPro" id="IPR036291">
    <property type="entry name" value="NAD(P)-bd_dom_sf"/>
</dbReference>
<evidence type="ECO:0000256" key="2">
    <source>
        <dbReference type="ARBA" id="ARBA00022857"/>
    </source>
</evidence>
<dbReference type="SUPFAM" id="SSF51735">
    <property type="entry name" value="NAD(P)-binding Rossmann-fold domains"/>
    <property type="match status" value="1"/>
</dbReference>
<dbReference type="AlphaFoldDB" id="A0A2P4ZUY3"/>
<reference evidence="4 5" key="1">
    <citation type="journal article" date="2016" name="Genome Announc.">
        <title>Draft Whole-Genome Sequence of Trichoderma gamsii T6085, a Promising Biocontrol Agent of Fusarium Head Blight on Wheat.</title>
        <authorList>
            <person name="Baroncelli R."/>
            <person name="Zapparata A."/>
            <person name="Piaggeschi G."/>
            <person name="Sarrocco S."/>
            <person name="Vannacci G."/>
        </authorList>
    </citation>
    <scope>NUCLEOTIDE SEQUENCE [LARGE SCALE GENOMIC DNA]</scope>
    <source>
        <strain evidence="4 5">T6085</strain>
    </source>
</reference>
<dbReference type="InterPro" id="IPR051164">
    <property type="entry name" value="NmrA-like_oxidored"/>
</dbReference>
<sequence length="333" mass="36892">MASKKLIVVIGATGNQGGSVVDAFHTDPSWKIRALTRNPSSAKATALAARDVEVVKADMDDPSSLPAAFKDANAIFVVSDFWGLYGSFAQQGVDTGGKPLNLFAGEHELQQLKAAIDAAAKVPTLERFILSTLSAATKWSKGKYTHVYHFDIKAQASAYVKEAQPELWTKTSLFQPGFFLSGYVLNPNLRPRKNADGVAQFFNTMRGDFKTPWLAPEEDSGAFVKALIVDEAPGKNLIAYREWATLREMVQAFEKASGVKSEVVEVPVDAPNEHLPLELKIELDEGYSYWEEFGYEARDDPTVIHPKDLKHPPKLETMEQFYRKQDFSKIFGA</sequence>
<organism evidence="4 5">
    <name type="scientific">Trichoderma gamsii</name>
    <dbReference type="NCBI Taxonomy" id="398673"/>
    <lineage>
        <taxon>Eukaryota</taxon>
        <taxon>Fungi</taxon>
        <taxon>Dikarya</taxon>
        <taxon>Ascomycota</taxon>
        <taxon>Pezizomycotina</taxon>
        <taxon>Sordariomycetes</taxon>
        <taxon>Hypocreomycetidae</taxon>
        <taxon>Hypocreales</taxon>
        <taxon>Hypocreaceae</taxon>
        <taxon>Trichoderma</taxon>
    </lineage>
</organism>
<evidence type="ECO:0000313" key="5">
    <source>
        <dbReference type="Proteomes" id="UP000054821"/>
    </source>
</evidence>
<comment type="caution">
    <text evidence="4">The sequence shown here is derived from an EMBL/GenBank/DDBJ whole genome shotgun (WGS) entry which is preliminary data.</text>
</comment>
<evidence type="ECO:0000259" key="3">
    <source>
        <dbReference type="Pfam" id="PF05368"/>
    </source>
</evidence>
<dbReference type="GeneID" id="29984081"/>
<accession>A0A2P4ZUY3</accession>
<gene>
    <name evidence="4" type="ORF">TGAM01_v203244</name>
</gene>
<proteinExistence type="inferred from homology"/>
<keyword evidence="5" id="KW-1185">Reference proteome</keyword>
<comment type="similarity">
    <text evidence="1">Belongs to the NmrA-type oxidoreductase family.</text>
</comment>
<dbReference type="PANTHER" id="PTHR42748:SF28">
    <property type="entry name" value="NMRA-LIKE DOMAIN-CONTAINING PROTEIN"/>
    <property type="match status" value="1"/>
</dbReference>
<dbReference type="Gene3D" id="3.40.50.720">
    <property type="entry name" value="NAD(P)-binding Rossmann-like Domain"/>
    <property type="match status" value="1"/>
</dbReference>
<dbReference type="STRING" id="398673.A0A2P4ZUY3"/>